<comment type="caution">
    <text evidence="6">The sequence shown here is derived from an EMBL/GenBank/DDBJ whole genome shotgun (WGS) entry which is preliminary data.</text>
</comment>
<reference evidence="6 7" key="1">
    <citation type="journal article" date="2015" name="Genome Biol. Evol.">
        <title>The genome of winter moth (Operophtera brumata) provides a genomic perspective on sexual dimorphism and phenology.</title>
        <authorList>
            <person name="Derks M.F."/>
            <person name="Smit S."/>
            <person name="Salis L."/>
            <person name="Schijlen E."/>
            <person name="Bossers A."/>
            <person name="Mateman C."/>
            <person name="Pijl A.S."/>
            <person name="de Ridder D."/>
            <person name="Groenen M.A."/>
            <person name="Visser M.E."/>
            <person name="Megens H.J."/>
        </authorList>
    </citation>
    <scope>NUCLEOTIDE SEQUENCE [LARGE SCALE GENOMIC DNA]</scope>
    <source>
        <strain evidence="6">WM2013NL</strain>
        <tissue evidence="6">Head and thorax</tissue>
    </source>
</reference>
<dbReference type="Gene3D" id="3.40.109.10">
    <property type="entry name" value="NADH Oxidase"/>
    <property type="match status" value="2"/>
</dbReference>
<dbReference type="InterPro" id="IPR029479">
    <property type="entry name" value="Nitroreductase"/>
</dbReference>
<dbReference type="GO" id="GO:0005886">
    <property type="term" value="C:plasma membrane"/>
    <property type="evidence" value="ECO:0007669"/>
    <property type="project" value="TreeGrafter"/>
</dbReference>
<accession>A0A0L7LQ80</accession>
<dbReference type="GO" id="GO:0140616">
    <property type="term" value="F:iodotyrosine deiodinase activity"/>
    <property type="evidence" value="ECO:0007669"/>
    <property type="project" value="UniProtKB-ARBA"/>
</dbReference>
<dbReference type="STRING" id="104452.A0A0L7LQ80"/>
<feature type="domain" description="Nitroreductase" evidence="5">
    <location>
        <begin position="61"/>
        <end position="119"/>
    </location>
</feature>
<evidence type="ECO:0000313" key="6">
    <source>
        <dbReference type="EMBL" id="KOB77605.1"/>
    </source>
</evidence>
<evidence type="ECO:0000256" key="1">
    <source>
        <dbReference type="ARBA" id="ARBA00007118"/>
    </source>
</evidence>
<evidence type="ECO:0000256" key="3">
    <source>
        <dbReference type="ARBA" id="ARBA00022643"/>
    </source>
</evidence>
<dbReference type="GO" id="GO:0006570">
    <property type="term" value="P:tyrosine metabolic process"/>
    <property type="evidence" value="ECO:0007669"/>
    <property type="project" value="TreeGrafter"/>
</dbReference>
<evidence type="ECO:0000256" key="4">
    <source>
        <dbReference type="ARBA" id="ARBA00023002"/>
    </source>
</evidence>
<dbReference type="InterPro" id="IPR050627">
    <property type="entry name" value="Nitroreductase/BluB"/>
</dbReference>
<proteinExistence type="inferred from homology"/>
<name>A0A0L7LQ80_OPEBR</name>
<keyword evidence="2" id="KW-0285">Flavoprotein</keyword>
<dbReference type="AlphaFoldDB" id="A0A0L7LQ80"/>
<dbReference type="PANTHER" id="PTHR23026">
    <property type="entry name" value="NADPH NITROREDUCTASE"/>
    <property type="match status" value="1"/>
</dbReference>
<sequence>MCQNVNWQLLPEEREFPDEDDDPDLLVPAIAEDTPQVPYQPPKRSDYELLQRSQEYYELMAKRRTVRSFSQETIPQEVLDNIIRTAGTAPSGAHTEPWTFVVVQDKETKEAIRYIVEEEEELNYTMRMSRQWVTDLKPFATKPVKPYLTDAPVLLLYCGLVALTSTPLNCSARLRDLLSRPATERLELLLPIGRPHEDCTVPDLQRKALDEIIVRA</sequence>
<evidence type="ECO:0000256" key="2">
    <source>
        <dbReference type="ARBA" id="ARBA00022630"/>
    </source>
</evidence>
<dbReference type="SUPFAM" id="SSF55469">
    <property type="entry name" value="FMN-dependent nitroreductase-like"/>
    <property type="match status" value="1"/>
</dbReference>
<keyword evidence="4" id="KW-0560">Oxidoreductase</keyword>
<dbReference type="EMBL" id="JTDY01000345">
    <property type="protein sequence ID" value="KOB77605.1"/>
    <property type="molecule type" value="Genomic_DNA"/>
</dbReference>
<dbReference type="CDD" id="cd02144">
    <property type="entry name" value="iodotyrosine_dehalogenase"/>
    <property type="match status" value="1"/>
</dbReference>
<dbReference type="Pfam" id="PF00881">
    <property type="entry name" value="Nitroreductase"/>
    <property type="match status" value="1"/>
</dbReference>
<organism evidence="6 7">
    <name type="scientific">Operophtera brumata</name>
    <name type="common">Winter moth</name>
    <name type="synonym">Phalaena brumata</name>
    <dbReference type="NCBI Taxonomy" id="104452"/>
    <lineage>
        <taxon>Eukaryota</taxon>
        <taxon>Metazoa</taxon>
        <taxon>Ecdysozoa</taxon>
        <taxon>Arthropoda</taxon>
        <taxon>Hexapoda</taxon>
        <taxon>Insecta</taxon>
        <taxon>Pterygota</taxon>
        <taxon>Neoptera</taxon>
        <taxon>Endopterygota</taxon>
        <taxon>Lepidoptera</taxon>
        <taxon>Glossata</taxon>
        <taxon>Ditrysia</taxon>
        <taxon>Geometroidea</taxon>
        <taxon>Geometridae</taxon>
        <taxon>Larentiinae</taxon>
        <taxon>Operophtera</taxon>
    </lineage>
</organism>
<comment type="similarity">
    <text evidence="1">Belongs to the nitroreductase family.</text>
</comment>
<keyword evidence="3" id="KW-0288">FMN</keyword>
<dbReference type="PANTHER" id="PTHR23026:SF90">
    <property type="entry name" value="IODOTYROSINE DEIODINASE 1"/>
    <property type="match status" value="1"/>
</dbReference>
<gene>
    <name evidence="6" type="ORF">OBRU01_03884</name>
</gene>
<keyword evidence="7" id="KW-1185">Reference proteome</keyword>
<protein>
    <recommendedName>
        <fullName evidence="5">Nitroreductase domain-containing protein</fullName>
    </recommendedName>
</protein>
<evidence type="ECO:0000313" key="7">
    <source>
        <dbReference type="Proteomes" id="UP000037510"/>
    </source>
</evidence>
<dbReference type="Proteomes" id="UP000037510">
    <property type="component" value="Unassembled WGS sequence"/>
</dbReference>
<evidence type="ECO:0000259" key="5">
    <source>
        <dbReference type="Pfam" id="PF00881"/>
    </source>
</evidence>
<dbReference type="InterPro" id="IPR000415">
    <property type="entry name" value="Nitroreductase-like"/>
</dbReference>